<dbReference type="RefSeq" id="WP_317547954.1">
    <property type="nucleotide sequence ID" value="NZ_JAWLKE010000003.1"/>
</dbReference>
<protein>
    <submittedName>
        <fullName evidence="2">Uncharacterized protein</fullName>
    </submittedName>
</protein>
<accession>A0ABU4AWA4</accession>
<evidence type="ECO:0000256" key="1">
    <source>
        <dbReference type="SAM" id="Phobius"/>
    </source>
</evidence>
<sequence>MIALVAIGLIAVGALWRDGKSETGWRFAPLRATGVIAGGVFRIGVTIASIMFSVVVAVAVGALRSTFQ</sequence>
<dbReference type="Proteomes" id="UP001185899">
    <property type="component" value="Unassembled WGS sequence"/>
</dbReference>
<keyword evidence="1" id="KW-0472">Membrane</keyword>
<organism evidence="2 3">
    <name type="scientific">Rhodococcus cercidiphylli</name>
    <dbReference type="NCBI Taxonomy" id="489916"/>
    <lineage>
        <taxon>Bacteria</taxon>
        <taxon>Bacillati</taxon>
        <taxon>Actinomycetota</taxon>
        <taxon>Actinomycetes</taxon>
        <taxon>Mycobacteriales</taxon>
        <taxon>Nocardiaceae</taxon>
        <taxon>Rhodococcus</taxon>
    </lineage>
</organism>
<gene>
    <name evidence="2" type="ORF">R3P95_08170</name>
</gene>
<evidence type="ECO:0000313" key="3">
    <source>
        <dbReference type="Proteomes" id="UP001185899"/>
    </source>
</evidence>
<comment type="caution">
    <text evidence="2">The sequence shown here is derived from an EMBL/GenBank/DDBJ whole genome shotgun (WGS) entry which is preliminary data.</text>
</comment>
<keyword evidence="3" id="KW-1185">Reference proteome</keyword>
<reference evidence="2 3" key="1">
    <citation type="submission" date="2023-10" db="EMBL/GenBank/DDBJ databases">
        <title>Development of a sustainable strategy for remediation of hydrocarbon-contaminated territories based on the waste exchange concept.</title>
        <authorList>
            <person name="Krivoruchko A."/>
        </authorList>
    </citation>
    <scope>NUCLEOTIDE SEQUENCE [LARGE SCALE GENOMIC DNA]</scope>
    <source>
        <strain evidence="2 3">IEGM 1322</strain>
    </source>
</reference>
<proteinExistence type="predicted"/>
<dbReference type="EMBL" id="JAWLKE010000003">
    <property type="protein sequence ID" value="MDV6230520.1"/>
    <property type="molecule type" value="Genomic_DNA"/>
</dbReference>
<keyword evidence="1" id="KW-0812">Transmembrane</keyword>
<name>A0ABU4AWA4_9NOCA</name>
<evidence type="ECO:0000313" key="2">
    <source>
        <dbReference type="EMBL" id="MDV6230520.1"/>
    </source>
</evidence>
<feature type="transmembrane region" description="Helical" evidence="1">
    <location>
        <begin position="41"/>
        <end position="63"/>
    </location>
</feature>
<keyword evidence="1" id="KW-1133">Transmembrane helix</keyword>